<proteinExistence type="predicted"/>
<gene>
    <name evidence="2" type="ORF">SAMN04488078_1008110</name>
</gene>
<dbReference type="EMBL" id="FZON01000008">
    <property type="protein sequence ID" value="SNS25067.1"/>
    <property type="molecule type" value="Genomic_DNA"/>
</dbReference>
<keyword evidence="1" id="KW-1133">Transmembrane helix</keyword>
<dbReference type="AlphaFoldDB" id="A0A239CYE6"/>
<feature type="transmembrane region" description="Helical" evidence="1">
    <location>
        <begin position="181"/>
        <end position="205"/>
    </location>
</feature>
<feature type="transmembrane region" description="Helical" evidence="1">
    <location>
        <begin position="153"/>
        <end position="172"/>
    </location>
</feature>
<sequence length="242" mass="26384">MAYFREQYAILGAALDSRESASQPSFRRREEISAAIQKLKSNGILQPRTAIESFTDALNCAGDAVQRAAEVLNPKKFESERTLLLSPAQGRDTPMIYANTPTKTEVEGATFSNGIETEGWWRAHWVVAAFSGLVCGVLVLMAGWIWVDQSIRQTGMLSAGLAVVTFLIVLYLDPETWYRRFAFICLFACVGTSKFGFSVIGLAASPIEVGFGAEAGAIAPFVFGALGVTALVLDYLTRRNPR</sequence>
<evidence type="ECO:0000313" key="3">
    <source>
        <dbReference type="Proteomes" id="UP000198440"/>
    </source>
</evidence>
<dbReference type="Proteomes" id="UP000198440">
    <property type="component" value="Unassembled WGS sequence"/>
</dbReference>
<dbReference type="RefSeq" id="WP_089277054.1">
    <property type="nucleotide sequence ID" value="NZ_FZON01000008.1"/>
</dbReference>
<protein>
    <submittedName>
        <fullName evidence="2">Uncharacterized protein</fullName>
    </submittedName>
</protein>
<organism evidence="2 3">
    <name type="scientific">Antarctobacter heliothermus</name>
    <dbReference type="NCBI Taxonomy" id="74033"/>
    <lineage>
        <taxon>Bacteria</taxon>
        <taxon>Pseudomonadati</taxon>
        <taxon>Pseudomonadota</taxon>
        <taxon>Alphaproteobacteria</taxon>
        <taxon>Rhodobacterales</taxon>
        <taxon>Roseobacteraceae</taxon>
        <taxon>Antarctobacter</taxon>
    </lineage>
</organism>
<accession>A0A239CYE6</accession>
<keyword evidence="1" id="KW-0812">Transmembrane</keyword>
<evidence type="ECO:0000313" key="2">
    <source>
        <dbReference type="EMBL" id="SNS25067.1"/>
    </source>
</evidence>
<keyword evidence="1" id="KW-0472">Membrane</keyword>
<name>A0A239CYE6_9RHOB</name>
<feature type="transmembrane region" description="Helical" evidence="1">
    <location>
        <begin position="217"/>
        <end position="236"/>
    </location>
</feature>
<evidence type="ECO:0000256" key="1">
    <source>
        <dbReference type="SAM" id="Phobius"/>
    </source>
</evidence>
<reference evidence="2 3" key="1">
    <citation type="submission" date="2017-06" db="EMBL/GenBank/DDBJ databases">
        <authorList>
            <person name="Kim H.J."/>
            <person name="Triplett B.A."/>
        </authorList>
    </citation>
    <scope>NUCLEOTIDE SEQUENCE [LARGE SCALE GENOMIC DNA]</scope>
    <source>
        <strain evidence="2 3">DSM 11445</strain>
    </source>
</reference>
<feature type="transmembrane region" description="Helical" evidence="1">
    <location>
        <begin position="125"/>
        <end position="147"/>
    </location>
</feature>